<evidence type="ECO:0000313" key="2">
    <source>
        <dbReference type="EMBL" id="SIO05730.1"/>
    </source>
</evidence>
<feature type="transmembrane region" description="Helical" evidence="1">
    <location>
        <begin position="21"/>
        <end position="44"/>
    </location>
</feature>
<dbReference type="OrthoDB" id="9083122at2"/>
<evidence type="ECO:0000313" key="3">
    <source>
        <dbReference type="Proteomes" id="UP000184693"/>
    </source>
</evidence>
<dbReference type="AlphaFoldDB" id="A0A1N6GDX2"/>
<dbReference type="RefSeq" id="WP_074264377.1">
    <property type="nucleotide sequence ID" value="NZ_FSRM01000001.1"/>
</dbReference>
<keyword evidence="1" id="KW-0472">Membrane</keyword>
<organism evidence="2 3">
    <name type="scientific">Paraburkholderia phenazinium</name>
    <dbReference type="NCBI Taxonomy" id="60549"/>
    <lineage>
        <taxon>Bacteria</taxon>
        <taxon>Pseudomonadati</taxon>
        <taxon>Pseudomonadota</taxon>
        <taxon>Betaproteobacteria</taxon>
        <taxon>Burkholderiales</taxon>
        <taxon>Burkholderiaceae</taxon>
        <taxon>Paraburkholderia</taxon>
    </lineage>
</organism>
<feature type="transmembrane region" description="Helical" evidence="1">
    <location>
        <begin position="50"/>
        <end position="70"/>
    </location>
</feature>
<keyword evidence="1" id="KW-1133">Transmembrane helix</keyword>
<proteinExistence type="predicted"/>
<dbReference type="Proteomes" id="UP000184693">
    <property type="component" value="Unassembled WGS sequence"/>
</dbReference>
<evidence type="ECO:0000256" key="1">
    <source>
        <dbReference type="SAM" id="Phobius"/>
    </source>
</evidence>
<gene>
    <name evidence="2" type="ORF">SAMN05444168_2323</name>
</gene>
<name>A0A1N6GDX2_9BURK</name>
<accession>A0A1N6GDX2</accession>
<dbReference type="EMBL" id="FSRM01000001">
    <property type="protein sequence ID" value="SIO05730.1"/>
    <property type="molecule type" value="Genomic_DNA"/>
</dbReference>
<protein>
    <submittedName>
        <fullName evidence="2">Uncharacterized protein</fullName>
    </submittedName>
</protein>
<reference evidence="2 3" key="1">
    <citation type="submission" date="2016-11" db="EMBL/GenBank/DDBJ databases">
        <authorList>
            <person name="Jaros S."/>
            <person name="Januszkiewicz K."/>
            <person name="Wedrychowicz H."/>
        </authorList>
    </citation>
    <scope>NUCLEOTIDE SEQUENCE [LARGE SCALE GENOMIC DNA]</scope>
    <source>
        <strain evidence="2 3">GAS86</strain>
    </source>
</reference>
<keyword evidence="1" id="KW-0812">Transmembrane</keyword>
<sequence>MSWPIPVFIKIEYPKPISWRLWLPTLAAVAAGAAGAVLLIWPHGKSTQTFQFWATLIGAPLVACALAFGIRLNDWEDEQTDAEECEREQQRLRGMWREWTRRHLCVLDAAAFPASTDEIARFAGAKADLPGNSDRSITFDWVKGRATAFRRARLLHLIVRRFADTLALHKEVIVTLMLDDASLGHDVAWTKEVMRIFGHLVPGTTCHVEVQSAKGSVQWITRQVDTVDPATRLVIAAQLWADEEQEHEFSEGAAAFLITPSAAQAGSICRPMASTRDTLETGLSQIKAYQVPPERLALAWFTRCEEAESTAIRSAVTEDPKDSTVERLLDKSLGLPGPASGWIALAIAMEAMRGAGPQLVVWRDPASEPLYLCTISPLPQKETTV</sequence>